<feature type="transmembrane region" description="Helical" evidence="2">
    <location>
        <begin position="452"/>
        <end position="473"/>
    </location>
</feature>
<sequence>MADIPSNLSVMMERADSITASLSKLPEIFRSNTTAIDSLEKALNRLADKIGNHGSDDLSSSSSSEKVSGKSKVGKTERLKNQMGQSKEQIEGITGAAVKLHHQYGLIASVQGNLGSLGIDDAGIQFITQEAKDFSNTWSGTSQSDFLQTSYRIKDGIAGLSDEAVAGFSRISTLTAGATNTSAEQMTQLFTQAYHTHRQQFEQFGTSTVRGWEKLSAAERDIKFGEYLSQGISASVQMLSANGEKMHGALSALGASATQANVPFAEQLAILSELQKSGSSGEAAGKQYASFVDNSSRIGEALKLESSGEGPISTTEIIAQLRGKYGDSLEQNEQAELLNALGSKMGGPSSSAANDSLSVIKALLSGGDNVAANTEKMQTALQQGMSVTVKMAGDNLKGPNESLMLMQQRFTNLAVVLGESLAPVVMLFADLLGQGAMMVADLAERFPVLTQFLLGGVMVFAALKTAMLGAHAVQLGYNLLMGSTTTNAGRLSSFLSGLALRTRGMALAQGLLNAATVTGRGAQLKYLYTLSYLRVSIPAMLGSMRKLLSFTRLATFAQRALNLVMRANPIGLIIGAIGLLIPIVTVLIDKFGALGSWFGSFFGGDDEKEVNISKKTKVEQVQSSVNDAGADHAAIAQASGASSKALSVNPVTFDYIPDATALTDQHGTNFTAAHTNLAYPAVGQHAAANAQSYYPVATDVHSALASKGADYPVVNQPPVVANTQSLYPVAASIHPTVAEKGSDYPRIAGLETVGTYSGMGYPVVNQPQVINDTQSLYPVAADVHSALASKGADYPVVNQPPVVANTQSMYPVANSIHPAMAEKELGYPMAVGLDISGGQSGIGYPATTGIQPVATGLSANTAGPSTYSSNYQIHIQQQPGEQGEDVAQRVHQELERRERERARYGRAVLYDQ</sequence>
<dbReference type="InterPro" id="IPR010090">
    <property type="entry name" value="Phage_tape_meas"/>
</dbReference>
<evidence type="ECO:0000256" key="2">
    <source>
        <dbReference type="SAM" id="Phobius"/>
    </source>
</evidence>
<feature type="region of interest" description="Disordered" evidence="1">
    <location>
        <begin position="52"/>
        <end position="87"/>
    </location>
</feature>
<evidence type="ECO:0000259" key="3">
    <source>
        <dbReference type="Pfam" id="PF10145"/>
    </source>
</evidence>
<proteinExistence type="predicted"/>
<dbReference type="AlphaFoldDB" id="A0A1C3EBL4"/>
<comment type="caution">
    <text evidence="4">The sequence shown here is derived from an EMBL/GenBank/DDBJ whole genome shotgun (WGS) entry which is preliminary data.</text>
</comment>
<dbReference type="Pfam" id="PF10145">
    <property type="entry name" value="PhageMin_Tail"/>
    <property type="match status" value="1"/>
</dbReference>
<feature type="transmembrane region" description="Helical" evidence="2">
    <location>
        <begin position="526"/>
        <end position="548"/>
    </location>
</feature>
<keyword evidence="5" id="KW-1185">Reference proteome</keyword>
<organism evidence="4 5">
    <name type="scientific">Veronia pacifica</name>
    <dbReference type="NCBI Taxonomy" id="1080227"/>
    <lineage>
        <taxon>Bacteria</taxon>
        <taxon>Pseudomonadati</taxon>
        <taxon>Pseudomonadota</taxon>
        <taxon>Gammaproteobacteria</taxon>
        <taxon>Vibrionales</taxon>
        <taxon>Vibrionaceae</taxon>
        <taxon>Veronia</taxon>
    </lineage>
</organism>
<dbReference type="RefSeq" id="WP_068905070.1">
    <property type="nucleotide sequence ID" value="NZ_JBHUIF010000017.1"/>
</dbReference>
<dbReference type="EMBL" id="LYBM01000050">
    <property type="protein sequence ID" value="ODA30632.1"/>
    <property type="molecule type" value="Genomic_DNA"/>
</dbReference>
<evidence type="ECO:0000313" key="4">
    <source>
        <dbReference type="EMBL" id="ODA30632.1"/>
    </source>
</evidence>
<keyword evidence="2" id="KW-0472">Membrane</keyword>
<dbReference type="Proteomes" id="UP000094936">
    <property type="component" value="Unassembled WGS sequence"/>
</dbReference>
<accession>A0A1C3EBL4</accession>
<feature type="transmembrane region" description="Helical" evidence="2">
    <location>
        <begin position="410"/>
        <end position="432"/>
    </location>
</feature>
<reference evidence="4 5" key="1">
    <citation type="submission" date="2016-05" db="EMBL/GenBank/DDBJ databases">
        <title>Genomic Taxonomy of the Vibrionaceae.</title>
        <authorList>
            <person name="Gomez-Gil B."/>
            <person name="Enciso-Ibarra J."/>
        </authorList>
    </citation>
    <scope>NUCLEOTIDE SEQUENCE [LARGE SCALE GENOMIC DNA]</scope>
    <source>
        <strain evidence="4 5">CAIM 1920</strain>
    </source>
</reference>
<keyword evidence="2" id="KW-1133">Transmembrane helix</keyword>
<feature type="transmembrane region" description="Helical" evidence="2">
    <location>
        <begin position="569"/>
        <end position="588"/>
    </location>
</feature>
<evidence type="ECO:0000256" key="1">
    <source>
        <dbReference type="SAM" id="MobiDB-lite"/>
    </source>
</evidence>
<gene>
    <name evidence="4" type="ORF">A8L45_19705</name>
</gene>
<protein>
    <recommendedName>
        <fullName evidence="3">Phage tail tape measure protein domain-containing protein</fullName>
    </recommendedName>
</protein>
<dbReference type="OrthoDB" id="9813585at2"/>
<evidence type="ECO:0000313" key="5">
    <source>
        <dbReference type="Proteomes" id="UP000094936"/>
    </source>
</evidence>
<feature type="domain" description="Phage tail tape measure protein" evidence="3">
    <location>
        <begin position="129"/>
        <end position="341"/>
    </location>
</feature>
<dbReference type="STRING" id="1080227.A8L45_19705"/>
<name>A0A1C3EBL4_9GAMM</name>
<keyword evidence="2" id="KW-0812">Transmembrane</keyword>